<evidence type="ECO:0000256" key="1">
    <source>
        <dbReference type="SAM" id="MobiDB-lite"/>
    </source>
</evidence>
<dbReference type="Proteomes" id="UP000192936">
    <property type="component" value="Unassembled WGS sequence"/>
</dbReference>
<dbReference type="InterPro" id="IPR025263">
    <property type="entry name" value="YhdP_central"/>
</dbReference>
<evidence type="ECO:0000313" key="4">
    <source>
        <dbReference type="Proteomes" id="UP000192936"/>
    </source>
</evidence>
<feature type="region of interest" description="Disordered" evidence="1">
    <location>
        <begin position="934"/>
        <end position="967"/>
    </location>
</feature>
<sequence>MIRRTAKILGLTLTGVGAVALAAGGLFTWRLSQGPIALDPLIPYVEQALSDRDGRFHIDIGELVLSLEGEDGLENTGGRRLDLRARRVQALNAEGAELAAVPEMGIGFSIPALFRGTLSPTRLDLVRPRLTVLRRADGSLAFDVRADAESTGNSDTAGPDLMDEALDSLRRPPDIDRPLGLLRRLSVVGADLRVENRMLDLSWHATRADIVLTRDSQGAQGRARVTLDLGNGGGGATPQAVTVAAAGHYNIADATTDLTLSVDGLEPAALAEVGPALAPLSAVKLALSGTVSARLDPRFEPMTVDLDLRGGAGTVALPADLRPEPVAVRSLELRGSLDVPGRRLRIDDLSLAAADGGEPLGLTGRGELVETDGGRDLRASLSLTAGGRTAGLELSGRQGPDKDGRATARLTGFTPAAVAGLAPLLEPLKAADLPLSGTVEVAFDPSLQPTGGKADITAGRGQLLRPDLFEGPLPVESAQLRLHGDLDRIELDGLNAVLGESGGPQPKVEASGTALRQGNRMAVEAQATARGVALDELHRYWPTVAGPNAREWVTRNLSHGTVTEARAEADLSIPLDGSGPPEQRRFLATMAGEDISVRYFHDLTPVTGAGLEATTDGKTFTIQTKGGRIADPKSGDIEIGDGKVVIGGLDVGKETMDIRLPVQGPVRSILTLIDMPPLGYPTKLEMDPKRTQGTAEAQLHFAFPLLADLKVEQLELDVAGKLHKVAVEKVAAGLNATDGELSLALDLKAMQIKGATKLDGIPVTVDWNESFDSAAKGPRTRIAVKGDATADDLRAHGIDLEDRVQGPFGADILFTVDRKHKLLLTGNLNLEKTRLSIEELGWAKPPGKPGTGKLTLEFDKDRPTRISNLTVDAGGLKTVANLELADGGKRVARVQAPSFKLGQTDLRADLTVLPPAKPGGPAGGYAGTIAGTSLDARGLTGKTPSGEGAVAPPPKKPPSPTDDGRKTPLDVAIKFDSVVFGEGRRLRQVSGTMRRNASAWTLLDLTGRSEGGGVSLKWRPGPQGVYDLAINAEDLGSALQAMDLNDRMRGGRLTLTGRSAEPRADAAIVGKAEIRDYTLIDVPALARILNAISPSGFAELLGGGKGIAFGRMVADFRKEGRLLNLKDLRTSGSALGLTLEGQIDLETETANLQGTIVPVYGLNRLIGQIPLLGDILSGGEGQGIFSATWHVQGPLSDPDVSVNPLAVLAPGFLRNLFFLGGDGTPMPDTKAPPEAHTR</sequence>
<accession>A0A1X7HAB6</accession>
<evidence type="ECO:0000313" key="3">
    <source>
        <dbReference type="EMBL" id="SMF82588.1"/>
    </source>
</evidence>
<dbReference type="RefSeq" id="WP_085090144.1">
    <property type="nucleotide sequence ID" value="NZ_FXAK01000007.1"/>
</dbReference>
<dbReference type="STRING" id="286727.SAMN02982917_5386"/>
<organism evidence="3 4">
    <name type="scientific">Azospirillum oryzae</name>
    <dbReference type="NCBI Taxonomy" id="286727"/>
    <lineage>
        <taxon>Bacteria</taxon>
        <taxon>Pseudomonadati</taxon>
        <taxon>Pseudomonadota</taxon>
        <taxon>Alphaproteobacteria</taxon>
        <taxon>Rhodospirillales</taxon>
        <taxon>Azospirillaceae</taxon>
        <taxon>Azospirillum</taxon>
    </lineage>
</organism>
<feature type="domain" description="YhdP central" evidence="2">
    <location>
        <begin position="446"/>
        <end position="903"/>
    </location>
</feature>
<evidence type="ECO:0000259" key="2">
    <source>
        <dbReference type="Pfam" id="PF13116"/>
    </source>
</evidence>
<reference evidence="3 4" key="1">
    <citation type="submission" date="2017-04" db="EMBL/GenBank/DDBJ databases">
        <authorList>
            <person name="Afonso C.L."/>
            <person name="Miller P.J."/>
            <person name="Scott M.A."/>
            <person name="Spackman E."/>
            <person name="Goraichik I."/>
            <person name="Dimitrov K.M."/>
            <person name="Suarez D.L."/>
            <person name="Swayne D.E."/>
        </authorList>
    </citation>
    <scope>NUCLEOTIDE SEQUENCE [LARGE SCALE GENOMIC DNA]</scope>
    <source>
        <strain evidence="3 4">A2P</strain>
    </source>
</reference>
<dbReference type="AlphaFoldDB" id="A0A1X7HAB6"/>
<protein>
    <submittedName>
        <fullName evidence="3">Uncharacterized conserved protein YhdP, contains DUF3971 and AsmA2 domains</fullName>
    </submittedName>
</protein>
<name>A0A1X7HAB6_9PROT</name>
<feature type="compositionally biased region" description="Pro residues" evidence="1">
    <location>
        <begin position="951"/>
        <end position="960"/>
    </location>
</feature>
<dbReference type="Pfam" id="PF13116">
    <property type="entry name" value="YhdP"/>
    <property type="match status" value="1"/>
</dbReference>
<dbReference type="EMBL" id="FXAK01000007">
    <property type="protein sequence ID" value="SMF82588.1"/>
    <property type="molecule type" value="Genomic_DNA"/>
</dbReference>
<dbReference type="OrthoDB" id="7161641at2"/>
<proteinExistence type="predicted"/>
<gene>
    <name evidence="3" type="ORF">SAMN02982917_5386</name>
</gene>